<dbReference type="EMBL" id="JARBJD010000273">
    <property type="protein sequence ID" value="KAK2945081.1"/>
    <property type="molecule type" value="Genomic_DNA"/>
</dbReference>
<feature type="region of interest" description="Disordered" evidence="1">
    <location>
        <begin position="130"/>
        <end position="163"/>
    </location>
</feature>
<protein>
    <submittedName>
        <fullName evidence="2">Uncharacterized protein</fullName>
    </submittedName>
</protein>
<reference evidence="2 3" key="1">
    <citation type="journal article" date="2022" name="bioRxiv">
        <title>Genomics of Preaxostyla Flagellates Illuminates Evolutionary Transitions and the Path Towards Mitochondrial Loss.</title>
        <authorList>
            <person name="Novak L.V.F."/>
            <person name="Treitli S.C."/>
            <person name="Pyrih J."/>
            <person name="Halakuc P."/>
            <person name="Pipaliya S.V."/>
            <person name="Vacek V."/>
            <person name="Brzon O."/>
            <person name="Soukal P."/>
            <person name="Eme L."/>
            <person name="Dacks J.B."/>
            <person name="Karnkowska A."/>
            <person name="Elias M."/>
            <person name="Hampl V."/>
        </authorList>
    </citation>
    <scope>NUCLEOTIDE SEQUENCE [LARGE SCALE GENOMIC DNA]</scope>
    <source>
        <strain evidence="2">NAU3</strain>
        <tissue evidence="2">Gut</tissue>
    </source>
</reference>
<evidence type="ECO:0000313" key="3">
    <source>
        <dbReference type="Proteomes" id="UP001281761"/>
    </source>
</evidence>
<comment type="caution">
    <text evidence="2">The sequence shown here is derived from an EMBL/GenBank/DDBJ whole genome shotgun (WGS) entry which is preliminary data.</text>
</comment>
<gene>
    <name evidence="2" type="ORF">BLNAU_19979</name>
</gene>
<feature type="region of interest" description="Disordered" evidence="1">
    <location>
        <begin position="65"/>
        <end position="90"/>
    </location>
</feature>
<organism evidence="2 3">
    <name type="scientific">Blattamonas nauphoetae</name>
    <dbReference type="NCBI Taxonomy" id="2049346"/>
    <lineage>
        <taxon>Eukaryota</taxon>
        <taxon>Metamonada</taxon>
        <taxon>Preaxostyla</taxon>
        <taxon>Oxymonadida</taxon>
        <taxon>Blattamonas</taxon>
    </lineage>
</organism>
<dbReference type="Proteomes" id="UP001281761">
    <property type="component" value="Unassembled WGS sequence"/>
</dbReference>
<feature type="compositionally biased region" description="Polar residues" evidence="1">
    <location>
        <begin position="66"/>
        <end position="80"/>
    </location>
</feature>
<evidence type="ECO:0000313" key="2">
    <source>
        <dbReference type="EMBL" id="KAK2945081.1"/>
    </source>
</evidence>
<sequence>MEPSQFPPELNPIISEVPGLIRTDSGFDQPVSTVNNEATQSDVLHDTTAPLDAVTPHFAVDVKSSIEPSPASQPAENTPHNHLRSRRQSLHGIPPITRFSLLPHIREADSLLACYQRCVSTLNLSPNQLKTRERDAKVTHRQSSRPLPRAVASKTPESEKQRQLRLLSTYSHILTDTGSSTSSSSWEYYYSEESSEEFRRHEIIEKLNREKAVLHTKTLELDLQDTPAKPSRRGSSANSLWFFHHLFHSSSSDPPPKGSVEATLPPSQQHRPSSRCWPNRRPLFSEIWSVENNYGRSI</sequence>
<proteinExistence type="predicted"/>
<name>A0ABQ9WZX7_9EUKA</name>
<feature type="region of interest" description="Disordered" evidence="1">
    <location>
        <begin position="250"/>
        <end position="277"/>
    </location>
</feature>
<keyword evidence="3" id="KW-1185">Reference proteome</keyword>
<evidence type="ECO:0000256" key="1">
    <source>
        <dbReference type="SAM" id="MobiDB-lite"/>
    </source>
</evidence>
<accession>A0ABQ9WZX7</accession>